<gene>
    <name evidence="1" type="ORF">DSO57_1009863</name>
</gene>
<evidence type="ECO:0000313" key="2">
    <source>
        <dbReference type="Proteomes" id="UP001165960"/>
    </source>
</evidence>
<proteinExistence type="predicted"/>
<keyword evidence="2" id="KW-1185">Reference proteome</keyword>
<evidence type="ECO:0000313" key="1">
    <source>
        <dbReference type="EMBL" id="KAJ9062516.1"/>
    </source>
</evidence>
<name>A0ACC2SJV0_9FUNG</name>
<dbReference type="Proteomes" id="UP001165960">
    <property type="component" value="Unassembled WGS sequence"/>
</dbReference>
<comment type="caution">
    <text evidence="1">The sequence shown here is derived from an EMBL/GenBank/DDBJ whole genome shotgun (WGS) entry which is preliminary data.</text>
</comment>
<reference evidence="1" key="1">
    <citation type="submission" date="2022-04" db="EMBL/GenBank/DDBJ databases">
        <title>Genome of the entomopathogenic fungus Entomophthora muscae.</title>
        <authorList>
            <person name="Elya C."/>
            <person name="Lovett B.R."/>
            <person name="Lee E."/>
            <person name="Macias A.M."/>
            <person name="Hajek A.E."/>
            <person name="De Bivort B.L."/>
            <person name="Kasson M.T."/>
            <person name="De Fine Licht H.H."/>
            <person name="Stajich J.E."/>
        </authorList>
    </citation>
    <scope>NUCLEOTIDE SEQUENCE</scope>
    <source>
        <strain evidence="1">Berkeley</strain>
    </source>
</reference>
<protein>
    <submittedName>
        <fullName evidence="1">Uncharacterized protein</fullName>
    </submittedName>
</protein>
<dbReference type="EMBL" id="QTSX02005002">
    <property type="protein sequence ID" value="KAJ9062516.1"/>
    <property type="molecule type" value="Genomic_DNA"/>
</dbReference>
<sequence>MKSSASSLQPSFPIYFGTYPAEQGTDCAFLQKLQTDPPRLFGDPVYSHLENGSVALDPTVDVAAPSMTSDHWISKKPAPLEILSKIEYPLKI</sequence>
<organism evidence="1 2">
    <name type="scientific">Entomophthora muscae</name>
    <dbReference type="NCBI Taxonomy" id="34485"/>
    <lineage>
        <taxon>Eukaryota</taxon>
        <taxon>Fungi</taxon>
        <taxon>Fungi incertae sedis</taxon>
        <taxon>Zoopagomycota</taxon>
        <taxon>Entomophthoromycotina</taxon>
        <taxon>Entomophthoromycetes</taxon>
        <taxon>Entomophthorales</taxon>
        <taxon>Entomophthoraceae</taxon>
        <taxon>Entomophthora</taxon>
    </lineage>
</organism>
<accession>A0ACC2SJV0</accession>